<keyword evidence="3" id="KW-0732">Signal</keyword>
<feature type="signal peptide" evidence="3">
    <location>
        <begin position="1"/>
        <end position="20"/>
    </location>
</feature>
<keyword evidence="2" id="KW-0472">Membrane</keyword>
<accession>A0A0R3SZJ7</accession>
<evidence type="ECO:0000313" key="4">
    <source>
        <dbReference type="EMBL" id="VDL65052.1"/>
    </source>
</evidence>
<reference evidence="4 5" key="2">
    <citation type="submission" date="2018-11" db="EMBL/GenBank/DDBJ databases">
        <authorList>
            <consortium name="Pathogen Informatics"/>
        </authorList>
    </citation>
    <scope>NUCLEOTIDE SEQUENCE [LARGE SCALE GENOMIC DNA]</scope>
</reference>
<sequence>MKFKYSVVLLIIFLSVSTLTAKIGKEGNSVDDTDGDGKTETVPDDDKATPKPDDSVDKETTTTSGVGFVSHTLLPFFSLIFLVL</sequence>
<evidence type="ECO:0000256" key="2">
    <source>
        <dbReference type="SAM" id="Phobius"/>
    </source>
</evidence>
<dbReference type="WBParaSite" id="HDID_0001119301-mRNA-1">
    <property type="protein sequence ID" value="HDID_0001119301-mRNA-1"/>
    <property type="gene ID" value="HDID_0001119301"/>
</dbReference>
<name>A0A0R3SZJ7_HYMDI</name>
<feature type="region of interest" description="Disordered" evidence="1">
    <location>
        <begin position="25"/>
        <end position="62"/>
    </location>
</feature>
<protein>
    <submittedName>
        <fullName evidence="4 6">Uncharacterized protein</fullName>
    </submittedName>
</protein>
<feature type="transmembrane region" description="Helical" evidence="2">
    <location>
        <begin position="65"/>
        <end position="83"/>
    </location>
</feature>
<dbReference type="AlphaFoldDB" id="A0A0R3SZJ7"/>
<feature type="chain" id="PRO_5043131570" evidence="3">
    <location>
        <begin position="21"/>
        <end position="84"/>
    </location>
</feature>
<keyword evidence="2" id="KW-0812">Transmembrane</keyword>
<evidence type="ECO:0000256" key="3">
    <source>
        <dbReference type="SAM" id="SignalP"/>
    </source>
</evidence>
<evidence type="ECO:0000313" key="5">
    <source>
        <dbReference type="Proteomes" id="UP000274504"/>
    </source>
</evidence>
<proteinExistence type="predicted"/>
<keyword evidence="2" id="KW-1133">Transmembrane helix</keyword>
<feature type="compositionally biased region" description="Basic and acidic residues" evidence="1">
    <location>
        <begin position="35"/>
        <end position="60"/>
    </location>
</feature>
<dbReference type="Proteomes" id="UP000274504">
    <property type="component" value="Unassembled WGS sequence"/>
</dbReference>
<reference evidence="6" key="1">
    <citation type="submission" date="2017-02" db="UniProtKB">
        <authorList>
            <consortium name="WormBaseParasite"/>
        </authorList>
    </citation>
    <scope>IDENTIFICATION</scope>
</reference>
<evidence type="ECO:0000313" key="6">
    <source>
        <dbReference type="WBParaSite" id="HDID_0001119301-mRNA-1"/>
    </source>
</evidence>
<dbReference type="EMBL" id="UYSG01012836">
    <property type="protein sequence ID" value="VDL65052.1"/>
    <property type="molecule type" value="Genomic_DNA"/>
</dbReference>
<evidence type="ECO:0000256" key="1">
    <source>
        <dbReference type="SAM" id="MobiDB-lite"/>
    </source>
</evidence>
<gene>
    <name evidence="4" type="ORF">HDID_LOCUS11190</name>
</gene>
<organism evidence="6">
    <name type="scientific">Hymenolepis diminuta</name>
    <name type="common">Rat tapeworm</name>
    <dbReference type="NCBI Taxonomy" id="6216"/>
    <lineage>
        <taxon>Eukaryota</taxon>
        <taxon>Metazoa</taxon>
        <taxon>Spiralia</taxon>
        <taxon>Lophotrochozoa</taxon>
        <taxon>Platyhelminthes</taxon>
        <taxon>Cestoda</taxon>
        <taxon>Eucestoda</taxon>
        <taxon>Cyclophyllidea</taxon>
        <taxon>Hymenolepididae</taxon>
        <taxon>Hymenolepis</taxon>
    </lineage>
</organism>